<comment type="caution">
    <text evidence="1">The sequence shown here is derived from an EMBL/GenBank/DDBJ whole genome shotgun (WGS) entry which is preliminary data.</text>
</comment>
<sequence>MKSALAPTLDKSFGDYYVLWYANSNSYSIVDGNFKDILDLYLGAPDLNAFQNELNHLSAKEVQNIKAKLDSYLSSCQVEQDSTNHFDATFDKNHRNLSKTYKIGDNSFRLYSDRKQVEDALHPSLAQYEIQDVNKVNTVFDVYLNENNLHLFQNEALLLAVPKTEYHFIQGKFHMAVSNLIHHKNETDWLGTLHGSTITNGDTALLFIGNSGSGKSTLCSLLVAHGYSLLADDISPLAKSNTHVYYNPAAISIKENAFKIIEPLLPQIKTLPDVFFNPSKGVLKYLPCPKPEQLHYPCNAIVLVNYNPESTTQLETISVKEVLETIIPDSWLHPGIAYAGAFLNWLSTTSFYKLTYSDTDSMVKTISDLFKA</sequence>
<evidence type="ECO:0008006" key="3">
    <source>
        <dbReference type="Google" id="ProtNLM"/>
    </source>
</evidence>
<protein>
    <recommendedName>
        <fullName evidence="3">HprK-related kinase B</fullName>
    </recommendedName>
</protein>
<evidence type="ECO:0000313" key="2">
    <source>
        <dbReference type="Proteomes" id="UP000676776"/>
    </source>
</evidence>
<organism evidence="1 2">
    <name type="scientific">Winogradskyella pelagia</name>
    <dbReference type="NCBI Taxonomy" id="2819984"/>
    <lineage>
        <taxon>Bacteria</taxon>
        <taxon>Pseudomonadati</taxon>
        <taxon>Bacteroidota</taxon>
        <taxon>Flavobacteriia</taxon>
        <taxon>Flavobacteriales</taxon>
        <taxon>Flavobacteriaceae</taxon>
        <taxon>Winogradskyella</taxon>
    </lineage>
</organism>
<proteinExistence type="predicted"/>
<dbReference type="Gene3D" id="3.40.50.300">
    <property type="entry name" value="P-loop containing nucleotide triphosphate hydrolases"/>
    <property type="match status" value="1"/>
</dbReference>
<accession>A0ABS3SZ57</accession>
<gene>
    <name evidence="1" type="ORF">J4050_03340</name>
</gene>
<dbReference type="InterPro" id="IPR027417">
    <property type="entry name" value="P-loop_NTPase"/>
</dbReference>
<dbReference type="Proteomes" id="UP000676776">
    <property type="component" value="Unassembled WGS sequence"/>
</dbReference>
<name>A0ABS3SZ57_9FLAO</name>
<dbReference type="SUPFAM" id="SSF53795">
    <property type="entry name" value="PEP carboxykinase-like"/>
    <property type="match status" value="1"/>
</dbReference>
<keyword evidence="2" id="KW-1185">Reference proteome</keyword>
<dbReference type="EMBL" id="JAGEVF010000002">
    <property type="protein sequence ID" value="MBO3115762.1"/>
    <property type="molecule type" value="Genomic_DNA"/>
</dbReference>
<dbReference type="RefSeq" id="WP_208152537.1">
    <property type="nucleotide sequence ID" value="NZ_JAGEVF010000002.1"/>
</dbReference>
<evidence type="ECO:0000313" key="1">
    <source>
        <dbReference type="EMBL" id="MBO3115762.1"/>
    </source>
</evidence>
<reference evidence="1 2" key="1">
    <citation type="submission" date="2021-03" db="EMBL/GenBank/DDBJ databases">
        <title>Winogradskyella sp. nov., isolated from costal sediment.</title>
        <authorList>
            <person name="Gao C."/>
        </authorList>
    </citation>
    <scope>NUCLEOTIDE SEQUENCE [LARGE SCALE GENOMIC DNA]</scope>
    <source>
        <strain evidence="1 2">DF17</strain>
    </source>
</reference>